<organism evidence="6 7">
    <name type="scientific">Citrus x changshan-huyou</name>
    <dbReference type="NCBI Taxonomy" id="2935761"/>
    <lineage>
        <taxon>Eukaryota</taxon>
        <taxon>Viridiplantae</taxon>
        <taxon>Streptophyta</taxon>
        <taxon>Embryophyta</taxon>
        <taxon>Tracheophyta</taxon>
        <taxon>Spermatophyta</taxon>
        <taxon>Magnoliopsida</taxon>
        <taxon>eudicotyledons</taxon>
        <taxon>Gunneridae</taxon>
        <taxon>Pentapetalae</taxon>
        <taxon>rosids</taxon>
        <taxon>malvids</taxon>
        <taxon>Sapindales</taxon>
        <taxon>Rutaceae</taxon>
        <taxon>Aurantioideae</taxon>
        <taxon>Citrus</taxon>
    </lineage>
</organism>
<keyword evidence="1" id="KW-0479">Metal-binding</keyword>
<evidence type="ECO:0000256" key="3">
    <source>
        <dbReference type="ARBA" id="ARBA00022833"/>
    </source>
</evidence>
<comment type="caution">
    <text evidence="6">The sequence shown here is derived from an EMBL/GenBank/DDBJ whole genome shotgun (WGS) entry which is preliminary data.</text>
</comment>
<dbReference type="Pfam" id="PF13912">
    <property type="entry name" value="zf-C2H2_6"/>
    <property type="match status" value="2"/>
</dbReference>
<dbReference type="InterPro" id="IPR036236">
    <property type="entry name" value="Znf_C2H2_sf"/>
</dbReference>
<proteinExistence type="predicted"/>
<evidence type="ECO:0000256" key="4">
    <source>
        <dbReference type="PROSITE-ProRule" id="PRU00042"/>
    </source>
</evidence>
<sequence>MDSAKGDDGHISYDLRENPKKSWKFSSFNHAASASASTQESQCKVCGKDFESLKALYGHMRHHSRRERERIQCKECGKALLSAKSLSNHMRVHSQKLRACNESGAVKSLVLKKKRSKRKRYNFIGSSSISTLNESLSSVTEIDQEVVQTAISLMMLSRGVQDWGKFCSSSEFSCNDSVTIEVKSFGKKKRLLTNRAGCFVSNGNGCLLKKPRLEKLDSIVLYEKEEDECHEMGSGAESDEGKKVKLEVFIEKFYEEGEFEMPKLDVKPGSVASDDEIGKESSEDLMEEDGLDAEAGKRIITSTSSKKVGFNACYAEYGGDSSSKAMCNASDYEFFDNPQKESEIRCQACNKIFCSRRALGGHQRMHSAKRSSLPVKTTMFTETEPHSKLVKLECIEDLMQRGNKEHTCRICLKVFATGQALGGHKRAHLVKNLDNILQDITVEQDYSDLSNDLDLNISNTLEEEVHGDAGSELWVVEGKQHKHERLLSMMASSDI</sequence>
<evidence type="ECO:0000313" key="6">
    <source>
        <dbReference type="EMBL" id="KAK9194901.1"/>
    </source>
</evidence>
<dbReference type="PANTHER" id="PTHR46869">
    <property type="entry name" value="C2H2-LIKE ZINC FINGER PROTEIN"/>
    <property type="match status" value="1"/>
</dbReference>
<reference evidence="6 7" key="1">
    <citation type="submission" date="2024-05" db="EMBL/GenBank/DDBJ databases">
        <title>Haplotype-resolved chromosome-level genome assembly of Huyou (Citrus changshanensis).</title>
        <authorList>
            <person name="Miao C."/>
            <person name="Chen W."/>
            <person name="Wu Y."/>
            <person name="Wang L."/>
            <person name="Zhao S."/>
            <person name="Grierson D."/>
            <person name="Xu C."/>
            <person name="Chen K."/>
        </authorList>
    </citation>
    <scope>NUCLEOTIDE SEQUENCE [LARGE SCALE GENOMIC DNA]</scope>
    <source>
        <strain evidence="6">01-14</strain>
        <tissue evidence="6">Leaf</tissue>
    </source>
</reference>
<keyword evidence="7" id="KW-1185">Reference proteome</keyword>
<dbReference type="PROSITE" id="PS50157">
    <property type="entry name" value="ZINC_FINGER_C2H2_2"/>
    <property type="match status" value="4"/>
</dbReference>
<feature type="domain" description="C2H2-type" evidence="5">
    <location>
        <begin position="41"/>
        <end position="68"/>
    </location>
</feature>
<dbReference type="FunFam" id="3.30.160.60:FF:000446">
    <property type="entry name" value="Zinc finger protein"/>
    <property type="match status" value="1"/>
</dbReference>
<evidence type="ECO:0000256" key="2">
    <source>
        <dbReference type="ARBA" id="ARBA00022771"/>
    </source>
</evidence>
<feature type="domain" description="C2H2-type" evidence="5">
    <location>
        <begin position="406"/>
        <end position="428"/>
    </location>
</feature>
<keyword evidence="3" id="KW-0862">Zinc</keyword>
<evidence type="ECO:0000256" key="1">
    <source>
        <dbReference type="ARBA" id="ARBA00022723"/>
    </source>
</evidence>
<evidence type="ECO:0000259" key="5">
    <source>
        <dbReference type="PROSITE" id="PS50157"/>
    </source>
</evidence>
<keyword evidence="2 4" id="KW-0863">Zinc-finger</keyword>
<protein>
    <recommendedName>
        <fullName evidence="5">C2H2-type domain-containing protein</fullName>
    </recommendedName>
</protein>
<feature type="domain" description="C2H2-type" evidence="5">
    <location>
        <begin position="344"/>
        <end position="371"/>
    </location>
</feature>
<gene>
    <name evidence="6" type="ORF">WN944_005608</name>
</gene>
<name>A0AAP0M438_9ROSI</name>
<feature type="domain" description="C2H2-type" evidence="5">
    <location>
        <begin position="71"/>
        <end position="98"/>
    </location>
</feature>
<evidence type="ECO:0000313" key="7">
    <source>
        <dbReference type="Proteomes" id="UP001428341"/>
    </source>
</evidence>
<dbReference type="EMBL" id="JBCGBO010000006">
    <property type="protein sequence ID" value="KAK9194901.1"/>
    <property type="molecule type" value="Genomic_DNA"/>
</dbReference>
<dbReference type="Pfam" id="PF00096">
    <property type="entry name" value="zf-C2H2"/>
    <property type="match status" value="1"/>
</dbReference>
<dbReference type="InterPro" id="IPR013087">
    <property type="entry name" value="Znf_C2H2_type"/>
</dbReference>
<dbReference type="AlphaFoldDB" id="A0AAP0M438"/>
<dbReference type="Proteomes" id="UP001428341">
    <property type="component" value="Unassembled WGS sequence"/>
</dbReference>
<dbReference type="SUPFAM" id="SSF57667">
    <property type="entry name" value="beta-beta-alpha zinc fingers"/>
    <property type="match status" value="2"/>
</dbReference>
<dbReference type="SMART" id="SM00355">
    <property type="entry name" value="ZnF_C2H2"/>
    <property type="match status" value="4"/>
</dbReference>
<accession>A0AAP0M438</accession>
<dbReference type="Gene3D" id="3.30.160.60">
    <property type="entry name" value="Classic Zinc Finger"/>
    <property type="match status" value="2"/>
</dbReference>
<dbReference type="PROSITE" id="PS00028">
    <property type="entry name" value="ZINC_FINGER_C2H2_1"/>
    <property type="match status" value="4"/>
</dbReference>
<dbReference type="GO" id="GO:0008270">
    <property type="term" value="F:zinc ion binding"/>
    <property type="evidence" value="ECO:0007669"/>
    <property type="project" value="UniProtKB-KW"/>
</dbReference>
<dbReference type="PANTHER" id="PTHR46869:SF9">
    <property type="entry name" value="C2H2-TYPE DOMAIN-CONTAINING PROTEIN"/>
    <property type="match status" value="1"/>
</dbReference>